<evidence type="ECO:0000313" key="2">
    <source>
        <dbReference type="Proteomes" id="UP001165121"/>
    </source>
</evidence>
<comment type="caution">
    <text evidence="1">The sequence shown here is derived from an EMBL/GenBank/DDBJ whole genome shotgun (WGS) entry which is preliminary data.</text>
</comment>
<reference evidence="1" key="1">
    <citation type="submission" date="2023-04" db="EMBL/GenBank/DDBJ databases">
        <title>Phytophthora fragariaefolia NBRC 109709.</title>
        <authorList>
            <person name="Ichikawa N."/>
            <person name="Sato H."/>
            <person name="Tonouchi N."/>
        </authorList>
    </citation>
    <scope>NUCLEOTIDE SEQUENCE</scope>
    <source>
        <strain evidence="1">NBRC 109709</strain>
    </source>
</reference>
<evidence type="ECO:0000313" key="1">
    <source>
        <dbReference type="EMBL" id="GMF45426.1"/>
    </source>
</evidence>
<accession>A0A9W6XU03</accession>
<dbReference type="PANTHER" id="PTHR13510">
    <property type="entry name" value="FYVE-FINGER-CONTAINING RAB5 EFFECTOR PROTEIN RABENOSYN-5-RELATED"/>
    <property type="match status" value="1"/>
</dbReference>
<dbReference type="Proteomes" id="UP001165121">
    <property type="component" value="Unassembled WGS sequence"/>
</dbReference>
<sequence>MASPGVTYPPKPFALSAAKVDALELLADQLVAETLRTSDDFISCGRVVDKTQWKTVKKKNNLKAYRARKLGSSRTRRARLVSEDTEAVAESPRMPEFFPSHGKSFDNCLADSYLAVSATCHEDLDSNDEFQRGFNMEDILEQKVMEKAKPDNVPMVFCTGVVPGTIEDAALGFLANTEARTQARSFISGNTIVDDVQILTRIQEPTFDDPFRFMGVKWWAHSTPGAAGRFIKPRDSLVIESSGIALDADGERFCYLLTHSIALDQVPDFKKFGRLRITFSTCRIVRSYNTAGEVEIFCRGFIDSAGSISERLATYLFCESLMKMPRIMEEANKQKLGWLLQSKPHCGSSSLRPLEKVDDTCQSCSEKLGRGVERLLDYSICIICRHSTCRKCTIRKTLLIELGGPKQLTKTTKEFCLRCYLDAKNLSAWEVGMNSLSDTK</sequence>
<dbReference type="SUPFAM" id="SSF55961">
    <property type="entry name" value="Bet v1-like"/>
    <property type="match status" value="1"/>
</dbReference>
<organism evidence="1 2">
    <name type="scientific">Phytophthora fragariaefolia</name>
    <dbReference type="NCBI Taxonomy" id="1490495"/>
    <lineage>
        <taxon>Eukaryota</taxon>
        <taxon>Sar</taxon>
        <taxon>Stramenopiles</taxon>
        <taxon>Oomycota</taxon>
        <taxon>Peronosporomycetes</taxon>
        <taxon>Peronosporales</taxon>
        <taxon>Peronosporaceae</taxon>
        <taxon>Phytophthora</taxon>
    </lineage>
</organism>
<gene>
    <name evidence="1" type="ORF">Pfra01_001625800</name>
</gene>
<dbReference type="AlphaFoldDB" id="A0A9W6XU03"/>
<name>A0A9W6XU03_9STRA</name>
<dbReference type="InterPro" id="IPR023393">
    <property type="entry name" value="START-like_dom_sf"/>
</dbReference>
<dbReference type="EMBL" id="BSXT01001816">
    <property type="protein sequence ID" value="GMF45426.1"/>
    <property type="molecule type" value="Genomic_DNA"/>
</dbReference>
<dbReference type="PANTHER" id="PTHR13510:SF44">
    <property type="entry name" value="RABENOSYN-5"/>
    <property type="match status" value="1"/>
</dbReference>
<protein>
    <submittedName>
        <fullName evidence="1">Unnamed protein product</fullName>
    </submittedName>
</protein>
<keyword evidence="2" id="KW-1185">Reference proteome</keyword>
<dbReference type="InterPro" id="IPR052727">
    <property type="entry name" value="Rab4/Rab5_effector"/>
</dbReference>
<proteinExistence type="predicted"/>
<dbReference type="Gene3D" id="3.30.530.20">
    <property type="match status" value="1"/>
</dbReference>
<dbReference type="OrthoDB" id="114078at2759"/>